<dbReference type="PANTHER" id="PTHR45832">
    <property type="entry name" value="SERINE/THREONINE-PROTEIN KINASE SAMKA-RELATED-RELATED"/>
    <property type="match status" value="1"/>
</dbReference>
<dbReference type="GO" id="GO:0005524">
    <property type="term" value="F:ATP binding"/>
    <property type="evidence" value="ECO:0007669"/>
    <property type="project" value="UniProtKB-KW"/>
</dbReference>
<organism evidence="5 6">
    <name type="scientific">Methylobacterium radiodurans</name>
    <dbReference type="NCBI Taxonomy" id="2202828"/>
    <lineage>
        <taxon>Bacteria</taxon>
        <taxon>Pseudomonadati</taxon>
        <taxon>Pseudomonadota</taxon>
        <taxon>Alphaproteobacteria</taxon>
        <taxon>Hyphomicrobiales</taxon>
        <taxon>Methylobacteriaceae</taxon>
        <taxon>Methylobacterium</taxon>
    </lineage>
</organism>
<feature type="domain" description="Protein kinase" evidence="4">
    <location>
        <begin position="12"/>
        <end position="275"/>
    </location>
</feature>
<dbReference type="PROSITE" id="PS50011">
    <property type="entry name" value="PROTEIN_KINASE_DOM"/>
    <property type="match status" value="1"/>
</dbReference>
<protein>
    <submittedName>
        <fullName evidence="5">Serine/threonine protein kinase</fullName>
    </submittedName>
</protein>
<dbReference type="GO" id="GO:0004674">
    <property type="term" value="F:protein serine/threonine kinase activity"/>
    <property type="evidence" value="ECO:0007669"/>
    <property type="project" value="UniProtKB-KW"/>
</dbReference>
<sequence>MLKPYNKAELTFERVRDIGADGRNSETFLSRDHQLNAEIVTKRIAKASLASPAEFFAESQALYASAHQNVVQIHYACYDEDHIYLAMPFYRRGSVKGLITGRYMTVREIVTVACQVLSGLHHIHSKKLVHFDVKPDNILLSDRGEALVSDFGQAKQMNFVGKAEQDRHYTPMIPPEALAEDRFDLTFDIYQFGLTLYRMCNGNEAFHAQLAKYGPPGPGFDRAGFRYDVRNGRFPDRRAFAPHIPSKLRKVVRACLETEPSDRYGSALDVANALADIDGCLLDWRLEATADKRVWRKNENGTSYEFTVNGDGSSECYKTKDGGRRQRVTAACQTKISERDVERLLGSY</sequence>
<evidence type="ECO:0000313" key="6">
    <source>
        <dbReference type="Proteomes" id="UP000246058"/>
    </source>
</evidence>
<gene>
    <name evidence="5" type="ORF">DK427_13390</name>
</gene>
<dbReference type="SMART" id="SM00220">
    <property type="entry name" value="S_TKc"/>
    <property type="match status" value="1"/>
</dbReference>
<accession>A0A2U8VSA5</accession>
<dbReference type="KEGG" id="meti:DK427_13390"/>
<keyword evidence="5" id="KW-0418">Kinase</keyword>
<dbReference type="PROSITE" id="PS00108">
    <property type="entry name" value="PROTEIN_KINASE_ST"/>
    <property type="match status" value="1"/>
</dbReference>
<evidence type="ECO:0000256" key="2">
    <source>
        <dbReference type="ARBA" id="ARBA00022741"/>
    </source>
</evidence>
<dbReference type="Pfam" id="PF00069">
    <property type="entry name" value="Pkinase"/>
    <property type="match status" value="1"/>
</dbReference>
<keyword evidence="2" id="KW-0547">Nucleotide-binding</keyword>
<keyword evidence="5" id="KW-0723">Serine/threonine-protein kinase</keyword>
<dbReference type="EMBL" id="CP029551">
    <property type="protein sequence ID" value="AWN36603.1"/>
    <property type="molecule type" value="Genomic_DNA"/>
</dbReference>
<dbReference type="PANTHER" id="PTHR45832:SF22">
    <property type="entry name" value="SERINE_THREONINE-PROTEIN KINASE SAMKA-RELATED"/>
    <property type="match status" value="1"/>
</dbReference>
<dbReference type="OrthoDB" id="9801841at2"/>
<dbReference type="SUPFAM" id="SSF56112">
    <property type="entry name" value="Protein kinase-like (PK-like)"/>
    <property type="match status" value="1"/>
</dbReference>
<reference evidence="5 6" key="1">
    <citation type="submission" date="2018-05" db="EMBL/GenBank/DDBJ databases">
        <title>Complete Genome Sequence of Methylobacterium sp. 17Sr1-43.</title>
        <authorList>
            <person name="Srinivasan S."/>
        </authorList>
    </citation>
    <scope>NUCLEOTIDE SEQUENCE [LARGE SCALE GENOMIC DNA]</scope>
    <source>
        <strain evidence="5 6">17Sr1-43</strain>
    </source>
</reference>
<dbReference type="CDD" id="cd14014">
    <property type="entry name" value="STKc_PknB_like"/>
    <property type="match status" value="1"/>
</dbReference>
<evidence type="ECO:0000256" key="3">
    <source>
        <dbReference type="ARBA" id="ARBA00022840"/>
    </source>
</evidence>
<dbReference type="InterPro" id="IPR051931">
    <property type="entry name" value="PAK3-like"/>
</dbReference>
<evidence type="ECO:0000313" key="5">
    <source>
        <dbReference type="EMBL" id="AWN36603.1"/>
    </source>
</evidence>
<keyword evidence="5" id="KW-0808">Transferase</keyword>
<evidence type="ECO:0000259" key="4">
    <source>
        <dbReference type="PROSITE" id="PS50011"/>
    </source>
</evidence>
<comment type="similarity">
    <text evidence="1">Belongs to the protein kinase superfamily. STE Ser/Thr protein kinase family. STE20 subfamily.</text>
</comment>
<dbReference type="AlphaFoldDB" id="A0A2U8VSA5"/>
<name>A0A2U8VSA5_9HYPH</name>
<dbReference type="InterPro" id="IPR011009">
    <property type="entry name" value="Kinase-like_dom_sf"/>
</dbReference>
<dbReference type="Gene3D" id="1.10.510.10">
    <property type="entry name" value="Transferase(Phosphotransferase) domain 1"/>
    <property type="match status" value="1"/>
</dbReference>
<dbReference type="InterPro" id="IPR008271">
    <property type="entry name" value="Ser/Thr_kinase_AS"/>
</dbReference>
<dbReference type="Gene3D" id="3.30.200.20">
    <property type="entry name" value="Phosphorylase Kinase, domain 1"/>
    <property type="match status" value="1"/>
</dbReference>
<evidence type="ECO:0000256" key="1">
    <source>
        <dbReference type="ARBA" id="ARBA00008874"/>
    </source>
</evidence>
<proteinExistence type="inferred from homology"/>
<keyword evidence="6" id="KW-1185">Reference proteome</keyword>
<dbReference type="RefSeq" id="WP_091882032.1">
    <property type="nucleotide sequence ID" value="NZ_CP029551.1"/>
</dbReference>
<dbReference type="InterPro" id="IPR000719">
    <property type="entry name" value="Prot_kinase_dom"/>
</dbReference>
<keyword evidence="3" id="KW-0067">ATP-binding</keyword>
<dbReference type="Proteomes" id="UP000246058">
    <property type="component" value="Chromosome"/>
</dbReference>